<evidence type="ECO:0000313" key="2">
    <source>
        <dbReference type="EMBL" id="KAL0127372.1"/>
    </source>
</evidence>
<keyword evidence="3" id="KW-1185">Reference proteome</keyword>
<gene>
    <name evidence="2" type="ORF">PUN28_005576</name>
</gene>
<evidence type="ECO:0000256" key="1">
    <source>
        <dbReference type="SAM" id="MobiDB-lite"/>
    </source>
</evidence>
<name>A0AAW2GLT4_9HYME</name>
<feature type="compositionally biased region" description="Polar residues" evidence="1">
    <location>
        <begin position="29"/>
        <end position="39"/>
    </location>
</feature>
<feature type="region of interest" description="Disordered" evidence="1">
    <location>
        <begin position="21"/>
        <end position="41"/>
    </location>
</feature>
<sequence>MPHHSQRNPARHSAVKQPFLHTARGLALSSGNPSASTSRIEPKPELTFTVINQYEPLMSLPNFYRKEKEKREKKKKKKKEKEKKKKVYKYILE</sequence>
<feature type="region of interest" description="Disordered" evidence="1">
    <location>
        <begin position="62"/>
        <end position="93"/>
    </location>
</feature>
<dbReference type="Proteomes" id="UP001430953">
    <property type="component" value="Unassembled WGS sequence"/>
</dbReference>
<accession>A0AAW2GLT4</accession>
<dbReference type="EMBL" id="JADYXP020000004">
    <property type="protein sequence ID" value="KAL0127372.1"/>
    <property type="molecule type" value="Genomic_DNA"/>
</dbReference>
<protein>
    <submittedName>
        <fullName evidence="2">Uncharacterized protein</fullName>
    </submittedName>
</protein>
<organism evidence="2 3">
    <name type="scientific">Cardiocondyla obscurior</name>
    <dbReference type="NCBI Taxonomy" id="286306"/>
    <lineage>
        <taxon>Eukaryota</taxon>
        <taxon>Metazoa</taxon>
        <taxon>Ecdysozoa</taxon>
        <taxon>Arthropoda</taxon>
        <taxon>Hexapoda</taxon>
        <taxon>Insecta</taxon>
        <taxon>Pterygota</taxon>
        <taxon>Neoptera</taxon>
        <taxon>Endopterygota</taxon>
        <taxon>Hymenoptera</taxon>
        <taxon>Apocrita</taxon>
        <taxon>Aculeata</taxon>
        <taxon>Formicoidea</taxon>
        <taxon>Formicidae</taxon>
        <taxon>Myrmicinae</taxon>
        <taxon>Cardiocondyla</taxon>
    </lineage>
</organism>
<evidence type="ECO:0000313" key="3">
    <source>
        <dbReference type="Proteomes" id="UP001430953"/>
    </source>
</evidence>
<dbReference type="AlphaFoldDB" id="A0AAW2GLT4"/>
<comment type="caution">
    <text evidence="2">The sequence shown here is derived from an EMBL/GenBank/DDBJ whole genome shotgun (WGS) entry which is preliminary data.</text>
</comment>
<reference evidence="2 3" key="1">
    <citation type="submission" date="2023-03" db="EMBL/GenBank/DDBJ databases">
        <title>High recombination rates correlate with genetic variation in Cardiocondyla obscurior ants.</title>
        <authorList>
            <person name="Errbii M."/>
        </authorList>
    </citation>
    <scope>NUCLEOTIDE SEQUENCE [LARGE SCALE GENOMIC DNA]</scope>
    <source>
        <strain evidence="2">Alpha-2009</strain>
        <tissue evidence="2">Whole body</tissue>
    </source>
</reference>
<proteinExistence type="predicted"/>
<feature type="compositionally biased region" description="Basic residues" evidence="1">
    <location>
        <begin position="71"/>
        <end position="93"/>
    </location>
</feature>